<name>A0ABS2G6Z2_9FIRM</name>
<evidence type="ECO:0000256" key="1">
    <source>
        <dbReference type="SAM" id="SignalP"/>
    </source>
</evidence>
<evidence type="ECO:0000313" key="2">
    <source>
        <dbReference type="EMBL" id="MBM6876907.1"/>
    </source>
</evidence>
<keyword evidence="3" id="KW-1185">Reference proteome</keyword>
<dbReference type="Proteomes" id="UP000729290">
    <property type="component" value="Unassembled WGS sequence"/>
</dbReference>
<feature type="chain" id="PRO_5046816615" evidence="1">
    <location>
        <begin position="24"/>
        <end position="249"/>
    </location>
</feature>
<feature type="signal peptide" evidence="1">
    <location>
        <begin position="1"/>
        <end position="23"/>
    </location>
</feature>
<comment type="caution">
    <text evidence="2">The sequence shown here is derived from an EMBL/GenBank/DDBJ whole genome shotgun (WGS) entry which is preliminary data.</text>
</comment>
<accession>A0ABS2G6Z2</accession>
<reference evidence="2 3" key="1">
    <citation type="journal article" date="2021" name="Sci. Rep.">
        <title>The distribution of antibiotic resistance genes in chicken gut microbiota commensals.</title>
        <authorList>
            <person name="Juricova H."/>
            <person name="Matiasovicova J."/>
            <person name="Kubasova T."/>
            <person name="Cejkova D."/>
            <person name="Rychlik I."/>
        </authorList>
    </citation>
    <scope>NUCLEOTIDE SEQUENCE [LARGE SCALE GENOMIC DNA]</scope>
    <source>
        <strain evidence="2 3">An431b</strain>
    </source>
</reference>
<evidence type="ECO:0000313" key="3">
    <source>
        <dbReference type="Proteomes" id="UP000729290"/>
    </source>
</evidence>
<dbReference type="EMBL" id="JACSNV010000002">
    <property type="protein sequence ID" value="MBM6876907.1"/>
    <property type="molecule type" value="Genomic_DNA"/>
</dbReference>
<keyword evidence="1" id="KW-0732">Signal</keyword>
<protein>
    <submittedName>
        <fullName evidence="2">Uncharacterized protein</fullName>
    </submittedName>
</protein>
<dbReference type="RefSeq" id="WP_205133103.1">
    <property type="nucleotide sequence ID" value="NZ_JACSNT010000004.1"/>
</dbReference>
<sequence length="249" mass="27394">MKKFLSLIISFAMMLGMSVNVFAASPESEEGIKYLPADVDEITEEIIEEYGLVSTDENGNEIITIPLAPSNDGTVTTMPDIDPDDYATGLVHDGHTVPDGITTPYHFSLTPHTHTVTNQSSYTLNTYEPATEFADQGFTVTKEYSRAIEIHADFSLQGGISKSTVEGALGITVGGSYTRGESESYSKVVPNGYKGRIVYYYTCTVYTFVNETAYVWPNTIPQLITYEYDDCYANGAPRNGYFGLQLIAR</sequence>
<organism evidence="2 3">
    <name type="scientific">Anaerotignum lactatifermentans</name>
    <dbReference type="NCBI Taxonomy" id="160404"/>
    <lineage>
        <taxon>Bacteria</taxon>
        <taxon>Bacillati</taxon>
        <taxon>Bacillota</taxon>
        <taxon>Clostridia</taxon>
        <taxon>Lachnospirales</taxon>
        <taxon>Anaerotignaceae</taxon>
        <taxon>Anaerotignum</taxon>
    </lineage>
</organism>
<gene>
    <name evidence="2" type="ORF">H9X83_01870</name>
</gene>
<proteinExistence type="predicted"/>